<proteinExistence type="predicted"/>
<gene>
    <name evidence="1" type="ORF">FHR86_003482</name>
</gene>
<protein>
    <submittedName>
        <fullName evidence="1">Uncharacterized protein</fullName>
    </submittedName>
</protein>
<accession>A0ABX0TPP7</accession>
<keyword evidence="2" id="KW-1185">Reference proteome</keyword>
<evidence type="ECO:0000313" key="2">
    <source>
        <dbReference type="Proteomes" id="UP000802392"/>
    </source>
</evidence>
<reference evidence="1 2" key="1">
    <citation type="submission" date="2020-03" db="EMBL/GenBank/DDBJ databases">
        <title>Genomic Encyclopedia of Type Strains, Phase III (KMG-III): the genomes of soil and plant-associated and newly described type strains.</title>
        <authorList>
            <person name="Whitman W."/>
        </authorList>
    </citation>
    <scope>NUCLEOTIDE SEQUENCE [LARGE SCALE GENOMIC DNA]</scope>
    <source>
        <strain evidence="1 2">CECT 4207</strain>
    </source>
</reference>
<sequence length="61" mass="6450">MVSEDVLGYPEKYDRRKVIAVSGLLPDNPENLGAQILRGGGAVRPASEIAVNAVMGRRVSG</sequence>
<name>A0ABX0TPP7_9MICC</name>
<comment type="caution">
    <text evidence="1">The sequence shown here is derived from an EMBL/GenBank/DDBJ whole genome shotgun (WGS) entry which is preliminary data.</text>
</comment>
<organism evidence="1 2">
    <name type="scientific">Paenarthrobacter ilicis</name>
    <dbReference type="NCBI Taxonomy" id="43665"/>
    <lineage>
        <taxon>Bacteria</taxon>
        <taxon>Bacillati</taxon>
        <taxon>Actinomycetota</taxon>
        <taxon>Actinomycetes</taxon>
        <taxon>Micrococcales</taxon>
        <taxon>Micrococcaceae</taxon>
        <taxon>Paenarthrobacter</taxon>
    </lineage>
</organism>
<dbReference type="EMBL" id="JAAOZD010000009">
    <property type="protein sequence ID" value="NIJ03126.1"/>
    <property type="molecule type" value="Genomic_DNA"/>
</dbReference>
<dbReference type="Proteomes" id="UP000802392">
    <property type="component" value="Unassembled WGS sequence"/>
</dbReference>
<evidence type="ECO:0000313" key="1">
    <source>
        <dbReference type="EMBL" id="NIJ03126.1"/>
    </source>
</evidence>